<comment type="caution">
    <text evidence="1">The sequence shown here is derived from an EMBL/GenBank/DDBJ whole genome shotgun (WGS) entry which is preliminary data.</text>
</comment>
<proteinExistence type="predicted"/>
<accession>A0A6S7JFR1</accession>
<evidence type="ECO:0000313" key="2">
    <source>
        <dbReference type="Proteomes" id="UP001152795"/>
    </source>
</evidence>
<gene>
    <name evidence="1" type="ORF">PACLA_8A073993</name>
</gene>
<dbReference type="EMBL" id="CACRXK020008788">
    <property type="protein sequence ID" value="CAB4015632.1"/>
    <property type="molecule type" value="Genomic_DNA"/>
</dbReference>
<dbReference type="Proteomes" id="UP001152795">
    <property type="component" value="Unassembled WGS sequence"/>
</dbReference>
<dbReference type="AlphaFoldDB" id="A0A6S7JFR1"/>
<keyword evidence="2" id="KW-1185">Reference proteome</keyword>
<sequence length="248" mass="28454">MECHRKVANVSKLEKAERYPKNEIQPASESDIESEVSEPAAKYIRVSQRCRSQEKQDDLSQGTVIGSSRCSRNILPAKCIICKKSTAWGKCKTTLKTTLLPLRKADEDLLVHIRDLDCSVIECLYKWFNNKRRILDMNISEQLSEAWCDVILGFHWFTGSDSTSSFTGKGKATCLKVARSKVEYVRAFQDLGKQMTVDQAKGTMSYLQKFVCHLYGQENEIDMWIMLDITFLEWEIALKKHCHQLQTA</sequence>
<reference evidence="1" key="1">
    <citation type="submission" date="2020-04" db="EMBL/GenBank/DDBJ databases">
        <authorList>
            <person name="Alioto T."/>
            <person name="Alioto T."/>
            <person name="Gomez Garrido J."/>
        </authorList>
    </citation>
    <scope>NUCLEOTIDE SEQUENCE</scope>
    <source>
        <strain evidence="1">A484AB</strain>
    </source>
</reference>
<name>A0A6S7JFR1_PARCT</name>
<organism evidence="1 2">
    <name type="scientific">Paramuricea clavata</name>
    <name type="common">Red gorgonian</name>
    <name type="synonym">Violescent sea-whip</name>
    <dbReference type="NCBI Taxonomy" id="317549"/>
    <lineage>
        <taxon>Eukaryota</taxon>
        <taxon>Metazoa</taxon>
        <taxon>Cnidaria</taxon>
        <taxon>Anthozoa</taxon>
        <taxon>Octocorallia</taxon>
        <taxon>Malacalcyonacea</taxon>
        <taxon>Plexauridae</taxon>
        <taxon>Paramuricea</taxon>
    </lineage>
</organism>
<evidence type="ECO:0000313" key="1">
    <source>
        <dbReference type="EMBL" id="CAB4015632.1"/>
    </source>
</evidence>
<protein>
    <submittedName>
        <fullName evidence="1">Uncharacterized protein</fullName>
    </submittedName>
</protein>